<dbReference type="InterPro" id="IPR051453">
    <property type="entry name" value="MBL_Glyoxalase_II"/>
</dbReference>
<dbReference type="EMBL" id="FQXV01000013">
    <property type="protein sequence ID" value="SHI19076.1"/>
    <property type="molecule type" value="Genomic_DNA"/>
</dbReference>
<accession>A0A1M5Z468</accession>
<dbReference type="CDD" id="cd06262">
    <property type="entry name" value="metallo-hydrolase-like_MBL-fold"/>
    <property type="match status" value="1"/>
</dbReference>
<reference evidence="6 7" key="1">
    <citation type="submission" date="2016-11" db="EMBL/GenBank/DDBJ databases">
        <authorList>
            <person name="Jaros S."/>
            <person name="Januszkiewicz K."/>
            <person name="Wedrychowicz H."/>
        </authorList>
    </citation>
    <scope>NUCLEOTIDE SEQUENCE [LARGE SCALE GENOMIC DNA]</scope>
    <source>
        <strain evidence="6 7">DSM 10068</strain>
    </source>
</reference>
<keyword evidence="2" id="KW-0479">Metal-binding</keyword>
<dbReference type="PANTHER" id="PTHR46233:SF3">
    <property type="entry name" value="HYDROXYACYLGLUTATHIONE HYDROLASE GLOC"/>
    <property type="match status" value="1"/>
</dbReference>
<dbReference type="Gene3D" id="3.60.15.10">
    <property type="entry name" value="Ribonuclease Z/Hydroxyacylglutathione hydrolase-like"/>
    <property type="match status" value="1"/>
</dbReference>
<evidence type="ECO:0000256" key="2">
    <source>
        <dbReference type="ARBA" id="ARBA00022723"/>
    </source>
</evidence>
<proteinExistence type="predicted"/>
<dbReference type="STRING" id="1123282.SAMN02745823_03207"/>
<keyword evidence="7" id="KW-1185">Reference proteome</keyword>
<keyword evidence="3" id="KW-0378">Hydrolase</keyword>
<evidence type="ECO:0000313" key="7">
    <source>
        <dbReference type="Proteomes" id="UP000183995"/>
    </source>
</evidence>
<gene>
    <name evidence="6" type="ORF">SAMN02745823_03207</name>
</gene>
<evidence type="ECO:0000256" key="1">
    <source>
        <dbReference type="ARBA" id="ARBA00001947"/>
    </source>
</evidence>
<dbReference type="Proteomes" id="UP000183995">
    <property type="component" value="Unassembled WGS sequence"/>
</dbReference>
<organism evidence="6 7">
    <name type="scientific">Sporobacter termitidis DSM 10068</name>
    <dbReference type="NCBI Taxonomy" id="1123282"/>
    <lineage>
        <taxon>Bacteria</taxon>
        <taxon>Bacillati</taxon>
        <taxon>Bacillota</taxon>
        <taxon>Clostridia</taxon>
        <taxon>Eubacteriales</taxon>
        <taxon>Oscillospiraceae</taxon>
        <taxon>Sporobacter</taxon>
    </lineage>
</organism>
<evidence type="ECO:0000256" key="3">
    <source>
        <dbReference type="ARBA" id="ARBA00022801"/>
    </source>
</evidence>
<dbReference type="InterPro" id="IPR001279">
    <property type="entry name" value="Metallo-B-lactamas"/>
</dbReference>
<dbReference type="SMART" id="SM00849">
    <property type="entry name" value="Lactamase_B"/>
    <property type="match status" value="1"/>
</dbReference>
<name>A0A1M5Z468_9FIRM</name>
<dbReference type="GO" id="GO:0016787">
    <property type="term" value="F:hydrolase activity"/>
    <property type="evidence" value="ECO:0007669"/>
    <property type="project" value="UniProtKB-KW"/>
</dbReference>
<dbReference type="GO" id="GO:0046872">
    <property type="term" value="F:metal ion binding"/>
    <property type="evidence" value="ECO:0007669"/>
    <property type="project" value="UniProtKB-KW"/>
</dbReference>
<sequence length="207" mass="23100">MLIKTLVVGQIETNCYIVTDEKTLLCAVIDPGDESNAILDYIESNQLKARAIFLTHGHFDHRLAVYTVSEETGAPVFIHKNDAVTGEAYDQFKLPANEQVRFYAEGDELDVGGLRFTVLETPGHSPGSVTLRCENALFTGDTLFRDSAGRTDLGEGNVQKLLRSLNRLADLTGDFEVYPGHMDATTLDRERRFNGYMKYAREEFGGR</sequence>
<dbReference type="AlphaFoldDB" id="A0A1M5Z468"/>
<protein>
    <submittedName>
        <fullName evidence="6">Glyoxylase, beta-lactamase superfamily II</fullName>
    </submittedName>
</protein>
<dbReference type="SUPFAM" id="SSF56281">
    <property type="entry name" value="Metallo-hydrolase/oxidoreductase"/>
    <property type="match status" value="1"/>
</dbReference>
<evidence type="ECO:0000313" key="6">
    <source>
        <dbReference type="EMBL" id="SHI19076.1"/>
    </source>
</evidence>
<keyword evidence="4" id="KW-0862">Zinc</keyword>
<dbReference type="InterPro" id="IPR036866">
    <property type="entry name" value="RibonucZ/Hydroxyglut_hydro"/>
</dbReference>
<dbReference type="PANTHER" id="PTHR46233">
    <property type="entry name" value="HYDROXYACYLGLUTATHIONE HYDROLASE GLOC"/>
    <property type="match status" value="1"/>
</dbReference>
<evidence type="ECO:0000259" key="5">
    <source>
        <dbReference type="SMART" id="SM00849"/>
    </source>
</evidence>
<comment type="cofactor">
    <cofactor evidence="1">
        <name>Zn(2+)</name>
        <dbReference type="ChEBI" id="CHEBI:29105"/>
    </cofactor>
</comment>
<evidence type="ECO:0000256" key="4">
    <source>
        <dbReference type="ARBA" id="ARBA00022833"/>
    </source>
</evidence>
<dbReference type="Pfam" id="PF00753">
    <property type="entry name" value="Lactamase_B"/>
    <property type="match status" value="1"/>
</dbReference>
<dbReference type="OrthoDB" id="9802248at2"/>
<feature type="domain" description="Metallo-beta-lactamase" evidence="5">
    <location>
        <begin position="12"/>
        <end position="181"/>
    </location>
</feature>
<dbReference type="RefSeq" id="WP_073081088.1">
    <property type="nucleotide sequence ID" value="NZ_FQXV01000013.1"/>
</dbReference>